<dbReference type="STRING" id="640948.SAMN05216238_101189"/>
<feature type="transmembrane region" description="Helical" evidence="1">
    <location>
        <begin position="9"/>
        <end position="33"/>
    </location>
</feature>
<keyword evidence="1" id="KW-0472">Membrane</keyword>
<evidence type="ECO:0000256" key="1">
    <source>
        <dbReference type="SAM" id="Phobius"/>
    </source>
</evidence>
<dbReference type="EMBL" id="FOMR01000001">
    <property type="protein sequence ID" value="SFD40524.1"/>
    <property type="molecule type" value="Genomic_DNA"/>
</dbReference>
<dbReference type="RefSeq" id="WP_143069943.1">
    <property type="nucleotide sequence ID" value="NZ_FOMR01000001.1"/>
</dbReference>
<keyword evidence="1" id="KW-1133">Transmembrane helix</keyword>
<dbReference type="Pfam" id="PF06695">
    <property type="entry name" value="Sm_multidrug_ex"/>
    <property type="match status" value="1"/>
</dbReference>
<gene>
    <name evidence="2" type="ORF">SAMN05216238_101189</name>
</gene>
<sequence>MENVLLQSLFIFFTSMVPFVEVFLTVPVGIIVFNFPPLTALLLAVAGNAVSVLLFVFFGTQINKFVTIMMNKFRKHDRVYKPINPRIKHMFNRWGPMAVCFMSSLLFSSQVGASAISTLGAPRKKVFIWTTLGVSTVAVVMATLSVTAEGFVAALVNIS</sequence>
<dbReference type="AlphaFoldDB" id="A0A1I1S1N6"/>
<feature type="transmembrane region" description="Helical" evidence="1">
    <location>
        <begin position="94"/>
        <end position="116"/>
    </location>
</feature>
<feature type="transmembrane region" description="Helical" evidence="1">
    <location>
        <begin position="128"/>
        <end position="156"/>
    </location>
</feature>
<reference evidence="3" key="1">
    <citation type="submission" date="2016-10" db="EMBL/GenBank/DDBJ databases">
        <authorList>
            <person name="Varghese N."/>
            <person name="Submissions S."/>
        </authorList>
    </citation>
    <scope>NUCLEOTIDE SEQUENCE [LARGE SCALE GENOMIC DNA]</scope>
    <source>
        <strain evidence="3">DSM 22530</strain>
    </source>
</reference>
<keyword evidence="1" id="KW-0812">Transmembrane</keyword>
<dbReference type="OrthoDB" id="6400183at2"/>
<keyword evidence="3" id="KW-1185">Reference proteome</keyword>
<protein>
    <submittedName>
        <fullName evidence="2">Putative small multi-drug export protein</fullName>
    </submittedName>
</protein>
<feature type="transmembrane region" description="Helical" evidence="1">
    <location>
        <begin position="39"/>
        <end position="60"/>
    </location>
</feature>
<evidence type="ECO:0000313" key="3">
    <source>
        <dbReference type="Proteomes" id="UP000199474"/>
    </source>
</evidence>
<dbReference type="Proteomes" id="UP000199474">
    <property type="component" value="Unassembled WGS sequence"/>
</dbReference>
<organism evidence="2 3">
    <name type="scientific">Lentibacillus persicus</name>
    <dbReference type="NCBI Taxonomy" id="640948"/>
    <lineage>
        <taxon>Bacteria</taxon>
        <taxon>Bacillati</taxon>
        <taxon>Bacillota</taxon>
        <taxon>Bacilli</taxon>
        <taxon>Bacillales</taxon>
        <taxon>Bacillaceae</taxon>
        <taxon>Lentibacillus</taxon>
    </lineage>
</organism>
<name>A0A1I1S1N6_9BACI</name>
<proteinExistence type="predicted"/>
<evidence type="ECO:0000313" key="2">
    <source>
        <dbReference type="EMBL" id="SFD40524.1"/>
    </source>
</evidence>
<dbReference type="InterPro" id="IPR009577">
    <property type="entry name" value="Sm_multidrug_ex"/>
</dbReference>
<accession>A0A1I1S1N6</accession>